<evidence type="ECO:0000313" key="4">
    <source>
        <dbReference type="Proteomes" id="UP000026960"/>
    </source>
</evidence>
<feature type="domain" description="KIB1-4 beta-propeller" evidence="2">
    <location>
        <begin position="183"/>
        <end position="300"/>
    </location>
</feature>
<reference evidence="3" key="1">
    <citation type="journal article" date="2009" name="Rice">
        <title>De Novo Next Generation Sequencing of Plant Genomes.</title>
        <authorList>
            <person name="Rounsley S."/>
            <person name="Marri P.R."/>
            <person name="Yu Y."/>
            <person name="He R."/>
            <person name="Sisneros N."/>
            <person name="Goicoechea J.L."/>
            <person name="Lee S.J."/>
            <person name="Angelova A."/>
            <person name="Kudrna D."/>
            <person name="Luo M."/>
            <person name="Affourtit J."/>
            <person name="Desany B."/>
            <person name="Knight J."/>
            <person name="Niazi F."/>
            <person name="Egholm M."/>
            <person name="Wing R.A."/>
        </authorList>
    </citation>
    <scope>NUCLEOTIDE SEQUENCE [LARGE SCALE GENOMIC DNA]</scope>
    <source>
        <strain evidence="3">cv. IRGC 105608</strain>
    </source>
</reference>
<evidence type="ECO:0000259" key="2">
    <source>
        <dbReference type="Pfam" id="PF03478"/>
    </source>
</evidence>
<dbReference type="Pfam" id="PF03478">
    <property type="entry name" value="Beta-prop_KIB1-4"/>
    <property type="match status" value="1"/>
</dbReference>
<organism evidence="3">
    <name type="scientific">Oryza barthii</name>
    <dbReference type="NCBI Taxonomy" id="65489"/>
    <lineage>
        <taxon>Eukaryota</taxon>
        <taxon>Viridiplantae</taxon>
        <taxon>Streptophyta</taxon>
        <taxon>Embryophyta</taxon>
        <taxon>Tracheophyta</taxon>
        <taxon>Spermatophyta</taxon>
        <taxon>Magnoliopsida</taxon>
        <taxon>Liliopsida</taxon>
        <taxon>Poales</taxon>
        <taxon>Poaceae</taxon>
        <taxon>BOP clade</taxon>
        <taxon>Oryzoideae</taxon>
        <taxon>Oryzeae</taxon>
        <taxon>Oryzinae</taxon>
        <taxon>Oryza</taxon>
    </lineage>
</organism>
<dbReference type="AlphaFoldDB" id="A0A0D3H5K0"/>
<dbReference type="EnsemblPlants" id="OBART09G06400.1">
    <property type="protein sequence ID" value="OBART09G06400.1"/>
    <property type="gene ID" value="OBART09G06400"/>
</dbReference>
<dbReference type="HOGENOM" id="CLU_040246_0_0_1"/>
<dbReference type="Gene3D" id="1.20.1280.50">
    <property type="match status" value="1"/>
</dbReference>
<dbReference type="PANTHER" id="PTHR33127">
    <property type="entry name" value="TRANSMEMBRANE PROTEIN"/>
    <property type="match status" value="1"/>
</dbReference>
<dbReference type="PaxDb" id="65489-OBART09G06400.1"/>
<accession>A0A0D3H5K0</accession>
<dbReference type="Proteomes" id="UP000026960">
    <property type="component" value="Chromosome 9"/>
</dbReference>
<evidence type="ECO:0000259" key="1">
    <source>
        <dbReference type="Pfam" id="PF00646"/>
    </source>
</evidence>
<reference evidence="3" key="2">
    <citation type="submission" date="2015-03" db="UniProtKB">
        <authorList>
            <consortium name="EnsemblPlants"/>
        </authorList>
    </citation>
    <scope>IDENTIFICATION</scope>
</reference>
<dbReference type="SUPFAM" id="SSF81383">
    <property type="entry name" value="F-box domain"/>
    <property type="match status" value="1"/>
</dbReference>
<keyword evidence="4" id="KW-1185">Reference proteome</keyword>
<sequence>MEERDWSSLPSDVLAVILERLRWSSHPSFALTCRHWRSAVSPFYPAWITPLLLSTAHVGVTNIRYYSPYYHKNFEVGGEDGDHALSAARGAKICCAAGRHLALDSPSAVLDVELVTGNINTVPYIYRGNFDFVIYDDRAHRIFGIDAVLPLKIGYANWNSDDGVWEDWILMELGINGPRLIPSPVTNPVIHCGLIYLLNDQGGLVMYDLCKHDEGFEILDKPTSFGFKHYNSYLVESDQNELMAVLLGRRGTLNHVIKLNEKKMEWEKVESLQGRTLFTGTLTSMVKKTKFKWMEDRVFLPLFYRWPDTIHADLISRDDELAFVPKKSSSFDTGYPNVVNHNNGACCEKCADVWSYKLGQQEEPRENWGAERVDYELN</sequence>
<dbReference type="PANTHER" id="PTHR33127:SF69">
    <property type="entry name" value="OS09G0340800 PROTEIN"/>
    <property type="match status" value="1"/>
</dbReference>
<dbReference type="InterPro" id="IPR005174">
    <property type="entry name" value="KIB1-4_b-propeller"/>
</dbReference>
<feature type="domain" description="F-box" evidence="1">
    <location>
        <begin position="6"/>
        <end position="41"/>
    </location>
</feature>
<dbReference type="Pfam" id="PF00646">
    <property type="entry name" value="F-box"/>
    <property type="match status" value="1"/>
</dbReference>
<dbReference type="Gramene" id="OBART09G06400.1">
    <property type="protein sequence ID" value="OBART09G06400.1"/>
    <property type="gene ID" value="OBART09G06400"/>
</dbReference>
<evidence type="ECO:0000313" key="3">
    <source>
        <dbReference type="EnsemblPlants" id="OBART09G06400.1"/>
    </source>
</evidence>
<dbReference type="InterPro" id="IPR036047">
    <property type="entry name" value="F-box-like_dom_sf"/>
</dbReference>
<dbReference type="InterPro" id="IPR001810">
    <property type="entry name" value="F-box_dom"/>
</dbReference>
<name>A0A0D3H5K0_9ORYZ</name>
<proteinExistence type="predicted"/>
<protein>
    <submittedName>
        <fullName evidence="3">Uncharacterized protein</fullName>
    </submittedName>
</protein>